<evidence type="ECO:0000313" key="6">
    <source>
        <dbReference type="Proteomes" id="UP000247763"/>
    </source>
</evidence>
<proteinExistence type="predicted"/>
<accession>A0A2Z3HZ03</accession>
<dbReference type="Proteomes" id="UP000247763">
    <property type="component" value="Chromosome"/>
</dbReference>
<dbReference type="PANTHER" id="PTHR11455">
    <property type="entry name" value="CRYPTOCHROME"/>
    <property type="match status" value="1"/>
</dbReference>
<dbReference type="GO" id="GO:0009416">
    <property type="term" value="P:response to light stimulus"/>
    <property type="evidence" value="ECO:0007669"/>
    <property type="project" value="TreeGrafter"/>
</dbReference>
<dbReference type="AlphaFoldDB" id="A0A2Z3HZ03"/>
<evidence type="ECO:0000256" key="3">
    <source>
        <dbReference type="PIRSR" id="PIRSR602081-1"/>
    </source>
</evidence>
<organism evidence="5 6">
    <name type="scientific">Phenylobacterium parvum</name>
    <dbReference type="NCBI Taxonomy" id="2201350"/>
    <lineage>
        <taxon>Bacteria</taxon>
        <taxon>Pseudomonadati</taxon>
        <taxon>Pseudomonadota</taxon>
        <taxon>Alphaproteobacteria</taxon>
        <taxon>Caulobacterales</taxon>
        <taxon>Caulobacteraceae</taxon>
        <taxon>Phenylobacterium</taxon>
    </lineage>
</organism>
<feature type="binding site" evidence="3">
    <location>
        <begin position="173"/>
        <end position="175"/>
    </location>
    <ligand>
        <name>FAD</name>
        <dbReference type="ChEBI" id="CHEBI:57692"/>
    </ligand>
</feature>
<evidence type="ECO:0000313" key="5">
    <source>
        <dbReference type="EMBL" id="AWM78019.1"/>
    </source>
</evidence>
<dbReference type="Gene3D" id="1.25.40.80">
    <property type="match status" value="1"/>
</dbReference>
<dbReference type="InterPro" id="IPR036134">
    <property type="entry name" value="Crypto/Photolyase_FAD-like_sf"/>
</dbReference>
<evidence type="ECO:0000259" key="4">
    <source>
        <dbReference type="Pfam" id="PF03441"/>
    </source>
</evidence>
<comment type="cofactor">
    <cofactor evidence="3">
        <name>FAD</name>
        <dbReference type="ChEBI" id="CHEBI:57692"/>
    </cofactor>
    <text evidence="3">Binds 1 FAD per subunit.</text>
</comment>
<sequence>MFPPIRQAALERLTGFVPAAGRAYAEGRNLDPGPGEPTAVSRLSPYLRHRVLSEAEVVDAVVQAHGVAGADKFIQEVLWRTYWKGWLEMRPSTWSRFLETRDRQRDGLADVRALADAEAGRTGIEGFDDWACELARTGYLHNHARMWFASIWIFTLRLPWALGADLFLRRLIDADPASNTLSWRWVAGLQTPGKTYLATRENIARFTGGRFAPSGLATDAFSLVEAPPEPPAGLPPAAGSPPPGPFLLLATPEDLTPELGGIEPSAAAAAMVTADPRLSFGEAARRFTAGAARDAADRLAGRMEGPVTILARLDADALVAAAQAAQVKTLVTPFAPVGPTADALAQAARTLEAEGLRLIQIRRDWDSRFWPHATAGFVAFRKQIPALLEPGMSR</sequence>
<dbReference type="Gene3D" id="1.10.579.10">
    <property type="entry name" value="DNA Cyclobutane Dipyrimidine Photolyase, subunit A, domain 3"/>
    <property type="match status" value="1"/>
</dbReference>
<evidence type="ECO:0000256" key="2">
    <source>
        <dbReference type="ARBA" id="ARBA00022827"/>
    </source>
</evidence>
<dbReference type="Pfam" id="PF03441">
    <property type="entry name" value="FAD_binding_7"/>
    <property type="match status" value="1"/>
</dbReference>
<dbReference type="InterPro" id="IPR005101">
    <property type="entry name" value="Cryptochr/Photolyase_FAD-bd"/>
</dbReference>
<dbReference type="OrthoDB" id="9772484at2"/>
<feature type="binding site" evidence="3">
    <location>
        <position position="73"/>
    </location>
    <ligand>
        <name>FAD</name>
        <dbReference type="ChEBI" id="CHEBI:57692"/>
    </ligand>
</feature>
<keyword evidence="5" id="KW-0456">Lyase</keyword>
<dbReference type="SUPFAM" id="SSF48173">
    <property type="entry name" value="Cryptochrome/photolyase FAD-binding domain"/>
    <property type="match status" value="1"/>
</dbReference>
<dbReference type="InterPro" id="IPR002081">
    <property type="entry name" value="Cryptochrome/DNA_photolyase_1"/>
</dbReference>
<keyword evidence="2 3" id="KW-0274">FAD</keyword>
<dbReference type="GO" id="GO:0003677">
    <property type="term" value="F:DNA binding"/>
    <property type="evidence" value="ECO:0007669"/>
    <property type="project" value="TreeGrafter"/>
</dbReference>
<dbReference type="PANTHER" id="PTHR11455:SF9">
    <property type="entry name" value="CRYPTOCHROME CIRCADIAN CLOCK 5 ISOFORM X1"/>
    <property type="match status" value="1"/>
</dbReference>
<reference evidence="6" key="1">
    <citation type="submission" date="2018-05" db="EMBL/GenBank/DDBJ databases">
        <title>Genome sequencing of Phenylobacterium sp. HYN0004.</title>
        <authorList>
            <person name="Yi H."/>
            <person name="Baek C."/>
        </authorList>
    </citation>
    <scope>NUCLEOTIDE SEQUENCE [LARGE SCALE GENOMIC DNA]</scope>
    <source>
        <strain evidence="6">HYN0004</strain>
    </source>
</reference>
<dbReference type="GO" id="GO:0003904">
    <property type="term" value="F:deoxyribodipyrimidine photo-lyase activity"/>
    <property type="evidence" value="ECO:0007669"/>
    <property type="project" value="TreeGrafter"/>
</dbReference>
<evidence type="ECO:0000256" key="1">
    <source>
        <dbReference type="ARBA" id="ARBA00022630"/>
    </source>
</evidence>
<keyword evidence="6" id="KW-1185">Reference proteome</keyword>
<keyword evidence="1 3" id="KW-0285">Flavoprotein</keyword>
<name>A0A2Z3HZ03_9CAUL</name>
<protein>
    <submittedName>
        <fullName evidence="5">DNA photolyase FAD-binding protein</fullName>
    </submittedName>
</protein>
<dbReference type="KEGG" id="phb:HYN04_09790"/>
<dbReference type="GO" id="GO:0071949">
    <property type="term" value="F:FAD binding"/>
    <property type="evidence" value="ECO:0007669"/>
    <property type="project" value="TreeGrafter"/>
</dbReference>
<gene>
    <name evidence="5" type="ORF">HYN04_09790</name>
</gene>
<dbReference type="EMBL" id="CP029479">
    <property type="protein sequence ID" value="AWM78019.1"/>
    <property type="molecule type" value="Genomic_DNA"/>
</dbReference>
<feature type="domain" description="Cryptochrome/DNA photolyase FAD-binding" evidence="4">
    <location>
        <begin position="73"/>
        <end position="196"/>
    </location>
</feature>
<feature type="binding site" evidence="3">
    <location>
        <position position="24"/>
    </location>
    <ligand>
        <name>FAD</name>
        <dbReference type="ChEBI" id="CHEBI:57692"/>
    </ligand>
</feature>
<dbReference type="RefSeq" id="WP_110450586.1">
    <property type="nucleotide sequence ID" value="NZ_CP029479.1"/>
</dbReference>